<keyword evidence="1" id="KW-0472">Membrane</keyword>
<sequence>MSLVLALIGRTFRNHVAGFVLAAIGIMMVQNALAETHAIREYGLFGLPETNAQMFWWGITLGPVLALLGLGILLAKLTGRCEGAFSALVAGGTLLIYSALVLGVNLYAMGQLAGDTNVDPDFIGNLILGGVLMLIAVLLLLVGFVRRRELGPYVQKMSRDQSWRHRDLSS</sequence>
<dbReference type="Proteomes" id="UP001525379">
    <property type="component" value="Unassembled WGS sequence"/>
</dbReference>
<keyword evidence="3" id="KW-1185">Reference proteome</keyword>
<organism evidence="2 3">
    <name type="scientific">Pseudoclavibacter albus</name>
    <dbReference type="NCBI Taxonomy" id="272241"/>
    <lineage>
        <taxon>Bacteria</taxon>
        <taxon>Bacillati</taxon>
        <taxon>Actinomycetota</taxon>
        <taxon>Actinomycetes</taxon>
        <taxon>Micrococcales</taxon>
        <taxon>Microbacteriaceae</taxon>
        <taxon>Pseudoclavibacter</taxon>
    </lineage>
</organism>
<evidence type="ECO:0000313" key="2">
    <source>
        <dbReference type="EMBL" id="MCT2042078.1"/>
    </source>
</evidence>
<evidence type="ECO:0000313" key="3">
    <source>
        <dbReference type="Proteomes" id="UP001525379"/>
    </source>
</evidence>
<protein>
    <submittedName>
        <fullName evidence="2">Uncharacterized protein</fullName>
    </submittedName>
</protein>
<dbReference type="RefSeq" id="WP_260103741.1">
    <property type="nucleotide sequence ID" value="NZ_JALXSQ010000004.1"/>
</dbReference>
<feature type="transmembrane region" description="Helical" evidence="1">
    <location>
        <begin position="122"/>
        <end position="145"/>
    </location>
</feature>
<accession>A0ABT2HUT4</accession>
<feature type="transmembrane region" description="Helical" evidence="1">
    <location>
        <begin position="87"/>
        <end position="110"/>
    </location>
</feature>
<gene>
    <name evidence="2" type="ORF">M3D15_01800</name>
</gene>
<feature type="transmembrane region" description="Helical" evidence="1">
    <location>
        <begin position="54"/>
        <end position="75"/>
    </location>
</feature>
<feature type="transmembrane region" description="Helical" evidence="1">
    <location>
        <begin position="12"/>
        <end position="34"/>
    </location>
</feature>
<dbReference type="EMBL" id="JALXSQ010000004">
    <property type="protein sequence ID" value="MCT2042078.1"/>
    <property type="molecule type" value="Genomic_DNA"/>
</dbReference>
<name>A0ABT2HUT4_9MICO</name>
<comment type="caution">
    <text evidence="2">The sequence shown here is derived from an EMBL/GenBank/DDBJ whole genome shotgun (WGS) entry which is preliminary data.</text>
</comment>
<proteinExistence type="predicted"/>
<evidence type="ECO:0000256" key="1">
    <source>
        <dbReference type="SAM" id="Phobius"/>
    </source>
</evidence>
<reference evidence="2 3" key="1">
    <citation type="submission" date="2022-04" db="EMBL/GenBank/DDBJ databases">
        <title>Human microbiome associated bacterial genomes.</title>
        <authorList>
            <person name="Sandstrom S."/>
            <person name="Salamzade R."/>
            <person name="Kalan L.R."/>
        </authorList>
    </citation>
    <scope>NUCLEOTIDE SEQUENCE [LARGE SCALE GENOMIC DNA]</scope>
    <source>
        <strain evidence="3">p3-SID1799</strain>
    </source>
</reference>
<keyword evidence="1" id="KW-0812">Transmembrane</keyword>
<keyword evidence="1" id="KW-1133">Transmembrane helix</keyword>